<dbReference type="Pfam" id="PF11151">
    <property type="entry name" value="DUF2929"/>
    <property type="match status" value="1"/>
</dbReference>
<keyword evidence="1" id="KW-0472">Membrane</keyword>
<dbReference type="Proteomes" id="UP000198897">
    <property type="component" value="Unassembled WGS sequence"/>
</dbReference>
<evidence type="ECO:0008006" key="4">
    <source>
        <dbReference type="Google" id="ProtNLM"/>
    </source>
</evidence>
<dbReference type="AlphaFoldDB" id="A0A1I2NFN1"/>
<dbReference type="EMBL" id="FOOG01000018">
    <property type="protein sequence ID" value="SFG00141.1"/>
    <property type="molecule type" value="Genomic_DNA"/>
</dbReference>
<dbReference type="RefSeq" id="WP_089752082.1">
    <property type="nucleotide sequence ID" value="NZ_FOOG01000018.1"/>
</dbReference>
<organism evidence="2 3">
    <name type="scientific">Halobacillus alkaliphilus</name>
    <dbReference type="NCBI Taxonomy" id="396056"/>
    <lineage>
        <taxon>Bacteria</taxon>
        <taxon>Bacillati</taxon>
        <taxon>Bacillota</taxon>
        <taxon>Bacilli</taxon>
        <taxon>Bacillales</taxon>
        <taxon>Bacillaceae</taxon>
        <taxon>Halobacillus</taxon>
    </lineage>
</organism>
<gene>
    <name evidence="2" type="ORF">SAMN05216353_1184</name>
</gene>
<keyword evidence="1" id="KW-1133">Transmembrane helix</keyword>
<reference evidence="3" key="1">
    <citation type="submission" date="2016-10" db="EMBL/GenBank/DDBJ databases">
        <authorList>
            <person name="Varghese N."/>
            <person name="Submissions S."/>
        </authorList>
    </citation>
    <scope>NUCLEOTIDE SEQUENCE [LARGE SCALE GENOMIC DNA]</scope>
    <source>
        <strain evidence="3">FP5</strain>
    </source>
</reference>
<keyword evidence="1" id="KW-0812">Transmembrane</keyword>
<sequence length="57" mass="6194">MKFVWTLIWALLLSFMTAYVVSNMAGGSFGFTQVFVMTLLFTGAAVVLGEGLIKDEA</sequence>
<keyword evidence="3" id="KW-1185">Reference proteome</keyword>
<dbReference type="OrthoDB" id="2440739at2"/>
<accession>A0A1I2NFN1</accession>
<evidence type="ECO:0000313" key="3">
    <source>
        <dbReference type="Proteomes" id="UP000198897"/>
    </source>
</evidence>
<protein>
    <recommendedName>
        <fullName evidence="4">DUF2929 family protein</fullName>
    </recommendedName>
</protein>
<evidence type="ECO:0000256" key="1">
    <source>
        <dbReference type="SAM" id="Phobius"/>
    </source>
</evidence>
<proteinExistence type="predicted"/>
<evidence type="ECO:0000313" key="2">
    <source>
        <dbReference type="EMBL" id="SFG00141.1"/>
    </source>
</evidence>
<feature type="transmembrane region" description="Helical" evidence="1">
    <location>
        <begin position="34"/>
        <end position="53"/>
    </location>
</feature>
<dbReference type="InterPro" id="IPR021324">
    <property type="entry name" value="DUF2929"/>
</dbReference>
<name>A0A1I2NFN1_9BACI</name>